<sequence>FQLVRARARGYRNVDTFIAMIYLVGAPLPKLVNSI</sequence>
<protein>
    <submittedName>
        <fullName evidence="1">Transposase</fullName>
    </submittedName>
</protein>
<evidence type="ECO:0000313" key="2">
    <source>
        <dbReference type="Proteomes" id="UP000321638"/>
    </source>
</evidence>
<dbReference type="Proteomes" id="UP000321638">
    <property type="component" value="Unassembled WGS sequence"/>
</dbReference>
<dbReference type="OrthoDB" id="46712at2"/>
<dbReference type="EMBL" id="VDUZ01000052">
    <property type="protein sequence ID" value="TXL70842.1"/>
    <property type="molecule type" value="Genomic_DNA"/>
</dbReference>
<evidence type="ECO:0000313" key="1">
    <source>
        <dbReference type="EMBL" id="TXL70842.1"/>
    </source>
</evidence>
<dbReference type="AlphaFoldDB" id="A0A5C8PAM8"/>
<organism evidence="1 2">
    <name type="scientific">Vineibacter terrae</name>
    <dbReference type="NCBI Taxonomy" id="2586908"/>
    <lineage>
        <taxon>Bacteria</taxon>
        <taxon>Pseudomonadati</taxon>
        <taxon>Pseudomonadota</taxon>
        <taxon>Alphaproteobacteria</taxon>
        <taxon>Hyphomicrobiales</taxon>
        <taxon>Vineibacter</taxon>
    </lineage>
</organism>
<feature type="non-terminal residue" evidence="1">
    <location>
        <position position="1"/>
    </location>
</feature>
<keyword evidence="2" id="KW-1185">Reference proteome</keyword>
<accession>A0A5C8PAM8</accession>
<name>A0A5C8PAM8_9HYPH</name>
<proteinExistence type="predicted"/>
<comment type="caution">
    <text evidence="1">The sequence shown here is derived from an EMBL/GenBank/DDBJ whole genome shotgun (WGS) entry which is preliminary data.</text>
</comment>
<gene>
    <name evidence="1" type="ORF">FHP25_32495</name>
</gene>
<reference evidence="1 2" key="1">
    <citation type="submission" date="2019-06" db="EMBL/GenBank/DDBJ databases">
        <title>New taxonomy in bacterial strain CC-CFT640, isolated from vineyard.</title>
        <authorList>
            <person name="Lin S.-Y."/>
            <person name="Tsai C.-F."/>
            <person name="Young C.-C."/>
        </authorList>
    </citation>
    <scope>NUCLEOTIDE SEQUENCE [LARGE SCALE GENOMIC DNA]</scope>
    <source>
        <strain evidence="1 2">CC-CFT640</strain>
    </source>
</reference>